<dbReference type="SUPFAM" id="SSF118116">
    <property type="entry name" value="DNA mismatch repair protein MutL"/>
    <property type="match status" value="1"/>
</dbReference>
<organism evidence="7 8">
    <name type="scientific">Legionella quinlivanii</name>
    <dbReference type="NCBI Taxonomy" id="45073"/>
    <lineage>
        <taxon>Bacteria</taxon>
        <taxon>Pseudomonadati</taxon>
        <taxon>Pseudomonadota</taxon>
        <taxon>Gammaproteobacteria</taxon>
        <taxon>Legionellales</taxon>
        <taxon>Legionellaceae</taxon>
        <taxon>Legionella</taxon>
    </lineage>
</organism>
<dbReference type="InterPro" id="IPR014790">
    <property type="entry name" value="MutL_C"/>
</dbReference>
<evidence type="ECO:0000313" key="8">
    <source>
        <dbReference type="Proteomes" id="UP000054618"/>
    </source>
</evidence>
<dbReference type="CDD" id="cd16926">
    <property type="entry name" value="HATPase_MutL-MLH-PMS-like"/>
    <property type="match status" value="1"/>
</dbReference>
<keyword evidence="8" id="KW-1185">Reference proteome</keyword>
<name>A0A0W0Y0R0_9GAMM</name>
<keyword evidence="3 5" id="KW-0227">DNA damage</keyword>
<dbReference type="HAMAP" id="MF_00149">
    <property type="entry name" value="DNA_mis_repair"/>
    <property type="match status" value="1"/>
</dbReference>
<accession>A0A0W0Y0R0</accession>
<evidence type="ECO:0000256" key="2">
    <source>
        <dbReference type="ARBA" id="ARBA00021975"/>
    </source>
</evidence>
<dbReference type="InterPro" id="IPR042121">
    <property type="entry name" value="MutL_C_regsub"/>
</dbReference>
<dbReference type="AlphaFoldDB" id="A0A0W0Y0R0"/>
<evidence type="ECO:0000259" key="6">
    <source>
        <dbReference type="SMART" id="SM01340"/>
    </source>
</evidence>
<dbReference type="OrthoDB" id="9763467at2"/>
<protein>
    <recommendedName>
        <fullName evidence="2 5">DNA mismatch repair protein MutL</fullName>
    </recommendedName>
</protein>
<reference evidence="7 8" key="1">
    <citation type="submission" date="2015-11" db="EMBL/GenBank/DDBJ databases">
        <title>Genomic analysis of 38 Legionella species identifies large and diverse effector repertoires.</title>
        <authorList>
            <person name="Burstein D."/>
            <person name="Amaro F."/>
            <person name="Zusman T."/>
            <person name="Lifshitz Z."/>
            <person name="Cohen O."/>
            <person name="Gilbert J.A."/>
            <person name="Pupko T."/>
            <person name="Shuman H.A."/>
            <person name="Segal G."/>
        </authorList>
    </citation>
    <scope>NUCLEOTIDE SEQUENCE [LARGE SCALE GENOMIC DNA]</scope>
    <source>
        <strain evidence="7 8">CDC#1442-AUS-E</strain>
    </source>
</reference>
<dbReference type="GO" id="GO:0006298">
    <property type="term" value="P:mismatch repair"/>
    <property type="evidence" value="ECO:0007669"/>
    <property type="project" value="UniProtKB-UniRule"/>
</dbReference>
<dbReference type="CDD" id="cd03482">
    <property type="entry name" value="MutL_Trans_MutL"/>
    <property type="match status" value="1"/>
</dbReference>
<comment type="caution">
    <text evidence="7">The sequence shown here is derived from an EMBL/GenBank/DDBJ whole genome shotgun (WGS) entry which is preliminary data.</text>
</comment>
<dbReference type="PROSITE" id="PS00058">
    <property type="entry name" value="DNA_MISMATCH_REPAIR_1"/>
    <property type="match status" value="1"/>
</dbReference>
<evidence type="ECO:0000256" key="5">
    <source>
        <dbReference type="HAMAP-Rule" id="MF_00149"/>
    </source>
</evidence>
<evidence type="ECO:0000256" key="1">
    <source>
        <dbReference type="ARBA" id="ARBA00006082"/>
    </source>
</evidence>
<feature type="domain" description="DNA mismatch repair protein S5" evidence="6">
    <location>
        <begin position="206"/>
        <end position="324"/>
    </location>
</feature>
<dbReference type="PANTHER" id="PTHR10073">
    <property type="entry name" value="DNA MISMATCH REPAIR PROTEIN MLH, PMS, MUTL"/>
    <property type="match status" value="1"/>
</dbReference>
<evidence type="ECO:0000256" key="4">
    <source>
        <dbReference type="ARBA" id="ARBA00023204"/>
    </source>
</evidence>
<dbReference type="GO" id="GO:0140664">
    <property type="term" value="F:ATP-dependent DNA damage sensor activity"/>
    <property type="evidence" value="ECO:0007669"/>
    <property type="project" value="InterPro"/>
</dbReference>
<dbReference type="InterPro" id="IPR014721">
    <property type="entry name" value="Ribsml_uS5_D2-typ_fold_subgr"/>
</dbReference>
<dbReference type="GO" id="GO:0032300">
    <property type="term" value="C:mismatch repair complex"/>
    <property type="evidence" value="ECO:0007669"/>
    <property type="project" value="InterPro"/>
</dbReference>
<dbReference type="GO" id="GO:0016887">
    <property type="term" value="F:ATP hydrolysis activity"/>
    <property type="evidence" value="ECO:0007669"/>
    <property type="project" value="InterPro"/>
</dbReference>
<comment type="similarity">
    <text evidence="1 5">Belongs to the DNA mismatch repair MutL/HexB family.</text>
</comment>
<dbReference type="SUPFAM" id="SSF54211">
    <property type="entry name" value="Ribosomal protein S5 domain 2-like"/>
    <property type="match status" value="1"/>
</dbReference>
<dbReference type="Proteomes" id="UP000054618">
    <property type="component" value="Unassembled WGS sequence"/>
</dbReference>
<evidence type="ECO:0000313" key="7">
    <source>
        <dbReference type="EMBL" id="KTD50394.1"/>
    </source>
</evidence>
<gene>
    <name evidence="5 7" type="primary">mutL</name>
    <name evidence="7" type="ORF">Lqui_1719</name>
</gene>
<dbReference type="Pfam" id="PF13589">
    <property type="entry name" value="HATPase_c_3"/>
    <property type="match status" value="1"/>
</dbReference>
<dbReference type="GO" id="GO:0005524">
    <property type="term" value="F:ATP binding"/>
    <property type="evidence" value="ECO:0007669"/>
    <property type="project" value="InterPro"/>
</dbReference>
<dbReference type="SMART" id="SM01340">
    <property type="entry name" value="DNA_mis_repair"/>
    <property type="match status" value="1"/>
</dbReference>
<proteinExistence type="inferred from homology"/>
<dbReference type="InterPro" id="IPR020568">
    <property type="entry name" value="Ribosomal_Su5_D2-typ_SF"/>
</dbReference>
<dbReference type="PATRIC" id="fig|45073.5.peg.1815"/>
<dbReference type="Gene3D" id="3.30.1370.100">
    <property type="entry name" value="MutL, C-terminal domain, regulatory subdomain"/>
    <property type="match status" value="1"/>
</dbReference>
<dbReference type="STRING" id="45073.Lqui_1719"/>
<dbReference type="FunFam" id="3.30.565.10:FF:000003">
    <property type="entry name" value="DNA mismatch repair endonuclease MutL"/>
    <property type="match status" value="1"/>
</dbReference>
<dbReference type="SUPFAM" id="SSF55874">
    <property type="entry name" value="ATPase domain of HSP90 chaperone/DNA topoisomerase II/histidine kinase"/>
    <property type="match status" value="1"/>
</dbReference>
<sequence length="538" mass="60130">MRIQQLPVDVANQIAAGEVVERPASIVKELLENALDAKATQIAVDIGCGGLNHIKISDNGIGILAEDLPLAIAPHATSKISCLNDLYSITSMGFRGEALASIASVSRLSISSKPPQQAHAMRWESNTLVPCARKQGTTVDVRDIFYNAPVRKKFLKPERIEFQAIDTVLRRFALAAPEIAIQFSHNGKLLLNLTPAVDEAGRRQRIQKILGKSFLDQSIHLDSELKGMSLEGFISNVNYQRSQVDKVWIYLNGRIIKDKLLNNAIRQAYEEYLYAGRHPSCLLYLNIAANQVDVNVHPTKHEVRFQQPRLVHDFISSQIAAVLKKSTDQAIPAISLAAPSAAYVRGSLTFPVIEQDDRLCKQSGAERWYILDPAHAIILIDEKPYLVHGSALQKQNLKRQLLESNLPLAARPLLVPVKYTLESDLFTKRPETKELLEHAGIQLVFLSESEIMVSSIPLMLPDLNIKQFLDLFFTDCPSSFSEMVDCLMSAYEFSLSFTSDEMKQELFFYLKNQLMESGDLSGIATHLSEQRCRDLLHA</sequence>
<dbReference type="RefSeq" id="WP_058507809.1">
    <property type="nucleotide sequence ID" value="NZ_CAAAIK010000001.1"/>
</dbReference>
<dbReference type="InterPro" id="IPR002099">
    <property type="entry name" value="MutL/Mlh/PMS"/>
</dbReference>
<dbReference type="Pfam" id="PF01119">
    <property type="entry name" value="DNA_mis_repair"/>
    <property type="match status" value="1"/>
</dbReference>
<comment type="function">
    <text evidence="5">This protein is involved in the repair of mismatches in DNA. It is required for dam-dependent methyl-directed DNA mismatch repair. May act as a 'molecular matchmaker', a protein that promotes the formation of a stable complex between two or more DNA-binding proteins in an ATP-dependent manner without itself being part of a final effector complex.</text>
</comment>
<dbReference type="InterPro" id="IPR020667">
    <property type="entry name" value="DNA_mismatch_repair_MutL"/>
</dbReference>
<dbReference type="Pfam" id="PF08676">
    <property type="entry name" value="MutL_C"/>
    <property type="match status" value="1"/>
</dbReference>
<dbReference type="PANTHER" id="PTHR10073:SF12">
    <property type="entry name" value="DNA MISMATCH REPAIR PROTEIN MLH1"/>
    <property type="match status" value="1"/>
</dbReference>
<evidence type="ECO:0000256" key="3">
    <source>
        <dbReference type="ARBA" id="ARBA00022763"/>
    </source>
</evidence>
<keyword evidence="4 5" id="KW-0234">DNA repair</keyword>
<dbReference type="InterPro" id="IPR014762">
    <property type="entry name" value="DNA_mismatch_repair_CS"/>
</dbReference>
<dbReference type="InterPro" id="IPR036890">
    <property type="entry name" value="HATPase_C_sf"/>
</dbReference>
<dbReference type="Gene3D" id="3.30.230.10">
    <property type="match status" value="1"/>
</dbReference>
<dbReference type="EMBL" id="LNYS01000008">
    <property type="protein sequence ID" value="KTD50394.1"/>
    <property type="molecule type" value="Genomic_DNA"/>
</dbReference>
<dbReference type="Gene3D" id="3.30.565.10">
    <property type="entry name" value="Histidine kinase-like ATPase, C-terminal domain"/>
    <property type="match status" value="1"/>
</dbReference>
<dbReference type="InterPro" id="IPR037198">
    <property type="entry name" value="MutL_C_sf"/>
</dbReference>
<dbReference type="NCBIfam" id="TIGR00585">
    <property type="entry name" value="mutl"/>
    <property type="match status" value="1"/>
</dbReference>
<dbReference type="InterPro" id="IPR038973">
    <property type="entry name" value="MutL/Mlh/Pms-like"/>
</dbReference>
<dbReference type="InterPro" id="IPR013507">
    <property type="entry name" value="DNA_mismatch_S5_2-like"/>
</dbReference>
<dbReference type="GO" id="GO:0030983">
    <property type="term" value="F:mismatched DNA binding"/>
    <property type="evidence" value="ECO:0007669"/>
    <property type="project" value="InterPro"/>
</dbReference>